<comment type="caution">
    <text evidence="1">The sequence shown here is derived from an EMBL/GenBank/DDBJ whole genome shotgun (WGS) entry which is preliminary data.</text>
</comment>
<gene>
    <name evidence="1" type="ORF">GCM10023235_74960</name>
</gene>
<evidence type="ECO:0000313" key="1">
    <source>
        <dbReference type="EMBL" id="GAA4883425.1"/>
    </source>
</evidence>
<keyword evidence="2" id="KW-1185">Reference proteome</keyword>
<organism evidence="1 2">
    <name type="scientific">Kitasatospora terrestris</name>
    <dbReference type="NCBI Taxonomy" id="258051"/>
    <lineage>
        <taxon>Bacteria</taxon>
        <taxon>Bacillati</taxon>
        <taxon>Actinomycetota</taxon>
        <taxon>Actinomycetes</taxon>
        <taxon>Kitasatosporales</taxon>
        <taxon>Streptomycetaceae</taxon>
        <taxon>Kitasatospora</taxon>
    </lineage>
</organism>
<name>A0ABP9EXK5_9ACTN</name>
<evidence type="ECO:0008006" key="3">
    <source>
        <dbReference type="Google" id="ProtNLM"/>
    </source>
</evidence>
<reference evidence="2" key="1">
    <citation type="journal article" date="2019" name="Int. J. Syst. Evol. Microbiol.">
        <title>The Global Catalogue of Microorganisms (GCM) 10K type strain sequencing project: providing services to taxonomists for standard genome sequencing and annotation.</title>
        <authorList>
            <consortium name="The Broad Institute Genomics Platform"/>
            <consortium name="The Broad Institute Genome Sequencing Center for Infectious Disease"/>
            <person name="Wu L."/>
            <person name="Ma J."/>
        </authorList>
    </citation>
    <scope>NUCLEOTIDE SEQUENCE [LARGE SCALE GENOMIC DNA]</scope>
    <source>
        <strain evidence="2">JCM 13006</strain>
    </source>
</reference>
<protein>
    <recommendedName>
        <fullName evidence="3">Lipoprotein</fullName>
    </recommendedName>
</protein>
<proteinExistence type="predicted"/>
<dbReference type="EMBL" id="BAABIS010000001">
    <property type="protein sequence ID" value="GAA4883425.1"/>
    <property type="molecule type" value="Genomic_DNA"/>
</dbReference>
<evidence type="ECO:0000313" key="2">
    <source>
        <dbReference type="Proteomes" id="UP001501752"/>
    </source>
</evidence>
<dbReference type="Proteomes" id="UP001501752">
    <property type="component" value="Unassembled WGS sequence"/>
</dbReference>
<sequence>MRAGLGVAAALVLLCGCSSLSDRENAVAAAARGFEADLARQDSAALCGALAPGTREELEDSSKSGCEQAIGDSDLPAATDVRRVDVYGQQARAVLDGDTLFLSAFTDGWKITAAGCEPQPRKPYKCALKGA</sequence>
<dbReference type="PROSITE" id="PS51257">
    <property type="entry name" value="PROKAR_LIPOPROTEIN"/>
    <property type="match status" value="1"/>
</dbReference>
<accession>A0ABP9EXK5</accession>